<dbReference type="GO" id="GO:0016020">
    <property type="term" value="C:membrane"/>
    <property type="evidence" value="ECO:0007669"/>
    <property type="project" value="UniProtKB-SubCell"/>
</dbReference>
<dbReference type="SUPFAM" id="SSF103473">
    <property type="entry name" value="MFS general substrate transporter"/>
    <property type="match status" value="1"/>
</dbReference>
<comment type="subcellular location">
    <subcellularLocation>
        <location evidence="1">Membrane</location>
        <topology evidence="1">Multi-pass membrane protein</topology>
    </subcellularLocation>
</comment>
<sequence>MNSKIINRWTVLISGIFIQTILGGIYAWSTFVPFLTDEYGLNRGQCGFIFGLTISIFTIAMIFAGRFMSNHGPRRTALTGGILFLSGYILASFSQGNYIMLLVAIGGLVGTGIGFGYVCPLSVGMKWFPYKKGLVTGVSVAGFGGGAIVLTSTAEYFLDHSLDVLEFFRYLGIVAGSLMILATYFMMDPPEKENKKKTGFDYKDAKTLTFFIMFFGIFAGTFSGLLIVGNLSPIVIDSGYSKIFASAIISLFALGNALGRVIWGHLFDKFHFKSIPMSLGIFLLTLILLLLPLPKIGFQITTLLLGFCFGACFVVYASSITRFFGVDKFSGLYPLCFLGYGIAGLIGPGAGGFIDDKFGSYDISIYISISLVFIAMIFSTINMKTLQKTVSGE</sequence>
<feature type="transmembrane region" description="Helical" evidence="6">
    <location>
        <begin position="133"/>
        <end position="158"/>
    </location>
</feature>
<feature type="transmembrane region" description="Helical" evidence="6">
    <location>
        <begin position="99"/>
        <end position="121"/>
    </location>
</feature>
<proteinExistence type="predicted"/>
<dbReference type="AlphaFoldDB" id="A0A2N5ZHY6"/>
<feature type="transmembrane region" description="Helical" evidence="6">
    <location>
        <begin position="9"/>
        <end position="28"/>
    </location>
</feature>
<accession>A0A2N5ZHY6</accession>
<feature type="transmembrane region" description="Helical" evidence="6">
    <location>
        <begin position="48"/>
        <end position="64"/>
    </location>
</feature>
<dbReference type="PANTHER" id="PTHR43385">
    <property type="entry name" value="RIBOFLAVIN TRANSPORTER RIBJ"/>
    <property type="match status" value="1"/>
</dbReference>
<keyword evidence="2" id="KW-0813">Transport</keyword>
<evidence type="ECO:0000256" key="4">
    <source>
        <dbReference type="ARBA" id="ARBA00022989"/>
    </source>
</evidence>
<dbReference type="PROSITE" id="PS50850">
    <property type="entry name" value="MFS"/>
    <property type="match status" value="1"/>
</dbReference>
<dbReference type="InterPro" id="IPR036259">
    <property type="entry name" value="MFS_trans_sf"/>
</dbReference>
<feature type="transmembrane region" description="Helical" evidence="6">
    <location>
        <begin position="243"/>
        <end position="263"/>
    </location>
</feature>
<dbReference type="PANTHER" id="PTHR43385:SF1">
    <property type="entry name" value="RIBOFLAVIN TRANSPORTER RIBJ"/>
    <property type="match status" value="1"/>
</dbReference>
<organism evidence="8 9">
    <name type="scientific">Muiribacterium halophilum</name>
    <dbReference type="NCBI Taxonomy" id="2053465"/>
    <lineage>
        <taxon>Bacteria</taxon>
        <taxon>Candidatus Muiribacteriota</taxon>
        <taxon>Candidatus Muiribacteriia</taxon>
        <taxon>Candidatus Muiribacteriales</taxon>
        <taxon>Candidatus Muiribacteriaceae</taxon>
        <taxon>Candidatus Muiribacterium</taxon>
    </lineage>
</organism>
<comment type="caution">
    <text evidence="8">The sequence shown here is derived from an EMBL/GenBank/DDBJ whole genome shotgun (WGS) entry which is preliminary data.</text>
</comment>
<dbReference type="InterPro" id="IPR052983">
    <property type="entry name" value="MFS_Riboflavin_Transporter"/>
</dbReference>
<feature type="transmembrane region" description="Helical" evidence="6">
    <location>
        <begin position="275"/>
        <end position="294"/>
    </location>
</feature>
<evidence type="ECO:0000256" key="2">
    <source>
        <dbReference type="ARBA" id="ARBA00022448"/>
    </source>
</evidence>
<evidence type="ECO:0000256" key="1">
    <source>
        <dbReference type="ARBA" id="ARBA00004141"/>
    </source>
</evidence>
<name>A0A2N5ZHY6_MUIH1</name>
<dbReference type="EMBL" id="PKTG01000064">
    <property type="protein sequence ID" value="PLX18307.1"/>
    <property type="molecule type" value="Genomic_DNA"/>
</dbReference>
<keyword evidence="5 6" id="KW-0472">Membrane</keyword>
<feature type="transmembrane region" description="Helical" evidence="6">
    <location>
        <begin position="300"/>
        <end position="320"/>
    </location>
</feature>
<feature type="transmembrane region" description="Helical" evidence="6">
    <location>
        <begin position="363"/>
        <end position="381"/>
    </location>
</feature>
<feature type="transmembrane region" description="Helical" evidence="6">
    <location>
        <begin position="332"/>
        <end position="351"/>
    </location>
</feature>
<dbReference type="InterPro" id="IPR020846">
    <property type="entry name" value="MFS_dom"/>
</dbReference>
<protein>
    <recommendedName>
        <fullName evidence="7">Major facilitator superfamily (MFS) profile domain-containing protein</fullName>
    </recommendedName>
</protein>
<gene>
    <name evidence="8" type="ORF">C0601_04630</name>
</gene>
<keyword evidence="3 6" id="KW-0812">Transmembrane</keyword>
<dbReference type="Gene3D" id="1.20.1250.20">
    <property type="entry name" value="MFS general substrate transporter like domains"/>
    <property type="match status" value="2"/>
</dbReference>
<feature type="transmembrane region" description="Helical" evidence="6">
    <location>
        <begin position="76"/>
        <end position="93"/>
    </location>
</feature>
<keyword evidence="4 6" id="KW-1133">Transmembrane helix</keyword>
<evidence type="ECO:0000313" key="9">
    <source>
        <dbReference type="Proteomes" id="UP000234857"/>
    </source>
</evidence>
<evidence type="ECO:0000259" key="7">
    <source>
        <dbReference type="PROSITE" id="PS50850"/>
    </source>
</evidence>
<dbReference type="InterPro" id="IPR011701">
    <property type="entry name" value="MFS"/>
</dbReference>
<feature type="domain" description="Major facilitator superfamily (MFS) profile" evidence="7">
    <location>
        <begin position="1"/>
        <end position="387"/>
    </location>
</feature>
<dbReference type="Proteomes" id="UP000234857">
    <property type="component" value="Unassembled WGS sequence"/>
</dbReference>
<evidence type="ECO:0000256" key="3">
    <source>
        <dbReference type="ARBA" id="ARBA00022692"/>
    </source>
</evidence>
<evidence type="ECO:0000256" key="5">
    <source>
        <dbReference type="ARBA" id="ARBA00023136"/>
    </source>
</evidence>
<evidence type="ECO:0000313" key="8">
    <source>
        <dbReference type="EMBL" id="PLX18307.1"/>
    </source>
</evidence>
<feature type="transmembrane region" description="Helical" evidence="6">
    <location>
        <begin position="208"/>
        <end position="231"/>
    </location>
</feature>
<feature type="transmembrane region" description="Helical" evidence="6">
    <location>
        <begin position="170"/>
        <end position="187"/>
    </location>
</feature>
<dbReference type="Pfam" id="PF07690">
    <property type="entry name" value="MFS_1"/>
    <property type="match status" value="1"/>
</dbReference>
<dbReference type="GO" id="GO:0022857">
    <property type="term" value="F:transmembrane transporter activity"/>
    <property type="evidence" value="ECO:0007669"/>
    <property type="project" value="InterPro"/>
</dbReference>
<reference evidence="8 9" key="1">
    <citation type="submission" date="2017-11" db="EMBL/GenBank/DDBJ databases">
        <title>Genome-resolved metagenomics identifies genetic mobility, metabolic interactions, and unexpected diversity in perchlorate-reducing communities.</title>
        <authorList>
            <person name="Barnum T.P."/>
            <person name="Figueroa I.A."/>
            <person name="Carlstrom C.I."/>
            <person name="Lucas L.N."/>
            <person name="Engelbrektson A.L."/>
            <person name="Coates J.D."/>
        </authorList>
    </citation>
    <scope>NUCLEOTIDE SEQUENCE [LARGE SCALE GENOMIC DNA]</scope>
    <source>
        <strain evidence="8">BM706</strain>
    </source>
</reference>
<evidence type="ECO:0000256" key="6">
    <source>
        <dbReference type="SAM" id="Phobius"/>
    </source>
</evidence>